<evidence type="ECO:0000313" key="5">
    <source>
        <dbReference type="EMBL" id="MCG3418303.1"/>
    </source>
</evidence>
<dbReference type="SMART" id="SM00345">
    <property type="entry name" value="HTH_GNTR"/>
    <property type="match status" value="1"/>
</dbReference>
<dbReference type="AlphaFoldDB" id="A0AAW5B2Y6"/>
<proteinExistence type="predicted"/>
<feature type="domain" description="HTH gntR-type" evidence="4">
    <location>
        <begin position="9"/>
        <end position="77"/>
    </location>
</feature>
<keyword evidence="3" id="KW-0804">Transcription</keyword>
<evidence type="ECO:0000259" key="4">
    <source>
        <dbReference type="PROSITE" id="PS50949"/>
    </source>
</evidence>
<dbReference type="FunFam" id="1.10.10.10:FF:000079">
    <property type="entry name" value="GntR family transcriptional regulator"/>
    <property type="match status" value="1"/>
</dbReference>
<dbReference type="InterPro" id="IPR050679">
    <property type="entry name" value="Bact_HTH_transcr_reg"/>
</dbReference>
<dbReference type="PROSITE" id="PS50949">
    <property type="entry name" value="HTH_GNTR"/>
    <property type="match status" value="1"/>
</dbReference>
<sequence length="239" mass="28105">MKVDKDLSTPLYDQVKHILEAKITSKEWGVGYQLPTEKKLAETFNVSNITIKRAIHDLVHEGLLYRQSGKGTFVKTKDETNLTRLVSLRNEAWENQYHPHRTLNLKAEKASSDIKRKLEMQEDEVYKIHRIKLREDIPVAIEYSYIPVHLFPGLLENDMEKELLYNLFTQTYHKKLGKAKVYFSIIFADSYEAELLQLPVGEQLFSLERYTVDEEGTIIEYSRFILKQEQSNFYLEIDL</sequence>
<reference evidence="5 6" key="1">
    <citation type="journal article" date="2022" name="Evol. Bioinform. Online">
        <title>Draft Genome Sequence of Oceanobacillus jordanicus Strain GSFE11, a Halotolerant Plant Growth-Promoting Bacterial Endophyte Isolated From the Jordan Valley.</title>
        <authorList>
            <person name="Alhindi T."/>
            <person name="Albdaiwi R."/>
        </authorList>
    </citation>
    <scope>NUCLEOTIDE SEQUENCE [LARGE SCALE GENOMIC DNA]</scope>
    <source>
        <strain evidence="5 6">GSFE11</strain>
    </source>
</reference>
<evidence type="ECO:0000313" key="6">
    <source>
        <dbReference type="Proteomes" id="UP001199631"/>
    </source>
</evidence>
<dbReference type="SUPFAM" id="SSF64288">
    <property type="entry name" value="Chorismate lyase-like"/>
    <property type="match status" value="1"/>
</dbReference>
<protein>
    <submittedName>
        <fullName evidence="5">GntR family transcriptional regulator</fullName>
    </submittedName>
</protein>
<dbReference type="GO" id="GO:0045892">
    <property type="term" value="P:negative regulation of DNA-templated transcription"/>
    <property type="evidence" value="ECO:0007669"/>
    <property type="project" value="TreeGrafter"/>
</dbReference>
<evidence type="ECO:0000256" key="1">
    <source>
        <dbReference type="ARBA" id="ARBA00023015"/>
    </source>
</evidence>
<dbReference type="Proteomes" id="UP001199631">
    <property type="component" value="Unassembled WGS sequence"/>
</dbReference>
<organism evidence="5 6">
    <name type="scientific">Oceanobacillus jordanicus</name>
    <dbReference type="NCBI Taxonomy" id="2867266"/>
    <lineage>
        <taxon>Bacteria</taxon>
        <taxon>Bacillati</taxon>
        <taxon>Bacillota</taxon>
        <taxon>Bacilli</taxon>
        <taxon>Bacillales</taxon>
        <taxon>Bacillaceae</taxon>
        <taxon>Oceanobacillus</taxon>
    </lineage>
</organism>
<dbReference type="InterPro" id="IPR028978">
    <property type="entry name" value="Chorismate_lyase_/UTRA_dom_sf"/>
</dbReference>
<dbReference type="Gene3D" id="3.40.1410.10">
    <property type="entry name" value="Chorismate lyase-like"/>
    <property type="match status" value="1"/>
</dbReference>
<dbReference type="SMART" id="SM00866">
    <property type="entry name" value="UTRA"/>
    <property type="match status" value="1"/>
</dbReference>
<dbReference type="Pfam" id="PF00392">
    <property type="entry name" value="GntR"/>
    <property type="match status" value="1"/>
</dbReference>
<dbReference type="EMBL" id="JAIFZM010000003">
    <property type="protein sequence ID" value="MCG3418303.1"/>
    <property type="molecule type" value="Genomic_DNA"/>
</dbReference>
<dbReference type="GO" id="GO:0003700">
    <property type="term" value="F:DNA-binding transcription factor activity"/>
    <property type="evidence" value="ECO:0007669"/>
    <property type="project" value="InterPro"/>
</dbReference>
<dbReference type="InterPro" id="IPR011663">
    <property type="entry name" value="UTRA"/>
</dbReference>
<keyword evidence="6" id="KW-1185">Reference proteome</keyword>
<evidence type="ECO:0000256" key="2">
    <source>
        <dbReference type="ARBA" id="ARBA00023125"/>
    </source>
</evidence>
<keyword evidence="2" id="KW-0238">DNA-binding</keyword>
<dbReference type="Gene3D" id="1.10.10.10">
    <property type="entry name" value="Winged helix-like DNA-binding domain superfamily/Winged helix DNA-binding domain"/>
    <property type="match status" value="1"/>
</dbReference>
<dbReference type="InterPro" id="IPR000524">
    <property type="entry name" value="Tscrpt_reg_HTH_GntR"/>
</dbReference>
<dbReference type="SUPFAM" id="SSF46785">
    <property type="entry name" value="Winged helix' DNA-binding domain"/>
    <property type="match status" value="1"/>
</dbReference>
<dbReference type="PANTHER" id="PTHR44846">
    <property type="entry name" value="MANNOSYL-D-GLYCERATE TRANSPORT/METABOLISM SYSTEM REPRESSOR MNGR-RELATED"/>
    <property type="match status" value="1"/>
</dbReference>
<dbReference type="Pfam" id="PF07702">
    <property type="entry name" value="UTRA"/>
    <property type="match status" value="1"/>
</dbReference>
<dbReference type="PRINTS" id="PR00035">
    <property type="entry name" value="HTHGNTR"/>
</dbReference>
<accession>A0AAW5B2Y6</accession>
<comment type="caution">
    <text evidence="5">The sequence shown here is derived from an EMBL/GenBank/DDBJ whole genome shotgun (WGS) entry which is preliminary data.</text>
</comment>
<keyword evidence="1" id="KW-0805">Transcription regulation</keyword>
<dbReference type="InterPro" id="IPR036390">
    <property type="entry name" value="WH_DNA-bd_sf"/>
</dbReference>
<dbReference type="CDD" id="cd07377">
    <property type="entry name" value="WHTH_GntR"/>
    <property type="match status" value="1"/>
</dbReference>
<gene>
    <name evidence="5" type="ORF">K3T81_03980</name>
</gene>
<dbReference type="GO" id="GO:0003677">
    <property type="term" value="F:DNA binding"/>
    <property type="evidence" value="ECO:0007669"/>
    <property type="project" value="UniProtKB-KW"/>
</dbReference>
<name>A0AAW5B2Y6_9BACI</name>
<dbReference type="RefSeq" id="WP_238018413.1">
    <property type="nucleotide sequence ID" value="NZ_JAIFZM010000003.1"/>
</dbReference>
<dbReference type="InterPro" id="IPR036388">
    <property type="entry name" value="WH-like_DNA-bd_sf"/>
</dbReference>
<evidence type="ECO:0000256" key="3">
    <source>
        <dbReference type="ARBA" id="ARBA00023163"/>
    </source>
</evidence>
<dbReference type="PANTHER" id="PTHR44846:SF1">
    <property type="entry name" value="MANNOSYL-D-GLYCERATE TRANSPORT_METABOLISM SYSTEM REPRESSOR MNGR-RELATED"/>
    <property type="match status" value="1"/>
</dbReference>